<accession>A0ABP0G4B7</accession>
<organism evidence="2 3">
    <name type="scientific">Clavelina lepadiformis</name>
    <name type="common">Light-bulb sea squirt</name>
    <name type="synonym">Ascidia lepadiformis</name>
    <dbReference type="NCBI Taxonomy" id="159417"/>
    <lineage>
        <taxon>Eukaryota</taxon>
        <taxon>Metazoa</taxon>
        <taxon>Chordata</taxon>
        <taxon>Tunicata</taxon>
        <taxon>Ascidiacea</taxon>
        <taxon>Aplousobranchia</taxon>
        <taxon>Clavelinidae</taxon>
        <taxon>Clavelina</taxon>
    </lineage>
</organism>
<proteinExistence type="predicted"/>
<protein>
    <recommendedName>
        <fullName evidence="4">G-protein coupled receptors family 1 profile domain-containing protein</fullName>
    </recommendedName>
</protein>
<evidence type="ECO:0000256" key="1">
    <source>
        <dbReference type="SAM" id="Phobius"/>
    </source>
</evidence>
<keyword evidence="3" id="KW-1185">Reference proteome</keyword>
<evidence type="ECO:0000313" key="2">
    <source>
        <dbReference type="EMBL" id="CAK8684960.1"/>
    </source>
</evidence>
<evidence type="ECO:0008006" key="4">
    <source>
        <dbReference type="Google" id="ProtNLM"/>
    </source>
</evidence>
<feature type="transmembrane region" description="Helical" evidence="1">
    <location>
        <begin position="54"/>
        <end position="76"/>
    </location>
</feature>
<feature type="transmembrane region" description="Helical" evidence="1">
    <location>
        <begin position="202"/>
        <end position="228"/>
    </location>
</feature>
<sequence>MEHETVTSINSNFTVHSIYYTNNSYNTASSKNGSQVWPTQGIPEKSSISKRSEFAMAGLLSCFSLYLVGVTVWYNVKHFQKKLKRTNVMCLVSTLLLLFESCWFQLEIQMKDAQDSFCTVYSVTNVFISTINKTIIYVIFWMRQSSFYRTRALSSIGPKKFAILNKSLIAAIIVFAMTQITVLSCIPLYGTDNGCKYGKPTGFLKIFSVAVFTIITLFQIFLLIPILYPIVKHLKAAGKLQSNSRLGSVMIRLCVCTAICVITDIIFVGVIAQQHDNLMPFSFIPICYSFNMFINVVCMIVSFADYKIRFFPFLKSKVTPTPGQSQQMCVYKIHATSAV</sequence>
<keyword evidence="1" id="KW-0472">Membrane</keyword>
<feature type="transmembrane region" description="Helical" evidence="1">
    <location>
        <begin position="88"/>
        <end position="106"/>
    </location>
</feature>
<keyword evidence="1" id="KW-0812">Transmembrane</keyword>
<comment type="caution">
    <text evidence="2">The sequence shown here is derived from an EMBL/GenBank/DDBJ whole genome shotgun (WGS) entry which is preliminary data.</text>
</comment>
<dbReference type="Proteomes" id="UP001642483">
    <property type="component" value="Unassembled WGS sequence"/>
</dbReference>
<feature type="transmembrane region" description="Helical" evidence="1">
    <location>
        <begin position="249"/>
        <end position="271"/>
    </location>
</feature>
<feature type="transmembrane region" description="Helical" evidence="1">
    <location>
        <begin position="163"/>
        <end position="190"/>
    </location>
</feature>
<keyword evidence="1" id="KW-1133">Transmembrane helix</keyword>
<name>A0ABP0G4B7_CLALP</name>
<dbReference type="EMBL" id="CAWYQH010000098">
    <property type="protein sequence ID" value="CAK8684960.1"/>
    <property type="molecule type" value="Genomic_DNA"/>
</dbReference>
<feature type="transmembrane region" description="Helical" evidence="1">
    <location>
        <begin position="283"/>
        <end position="306"/>
    </location>
</feature>
<feature type="transmembrane region" description="Helical" evidence="1">
    <location>
        <begin position="126"/>
        <end position="142"/>
    </location>
</feature>
<reference evidence="2 3" key="1">
    <citation type="submission" date="2024-02" db="EMBL/GenBank/DDBJ databases">
        <authorList>
            <person name="Daric V."/>
            <person name="Darras S."/>
        </authorList>
    </citation>
    <scope>NUCLEOTIDE SEQUENCE [LARGE SCALE GENOMIC DNA]</scope>
</reference>
<evidence type="ECO:0000313" key="3">
    <source>
        <dbReference type="Proteomes" id="UP001642483"/>
    </source>
</evidence>
<gene>
    <name evidence="2" type="ORF">CVLEPA_LOCUS16128</name>
</gene>